<reference evidence="2" key="1">
    <citation type="submission" date="2021-10" db="EMBL/GenBank/DDBJ databases">
        <title>Anaerobic single-cell dispensing facilitates the cultivation of human gut bacteria.</title>
        <authorList>
            <person name="Afrizal A."/>
        </authorList>
    </citation>
    <scope>NUCLEOTIDE SEQUENCE</scope>
    <source>
        <strain evidence="2">CLA-AA-H204</strain>
    </source>
</reference>
<evidence type="ECO:0000313" key="3">
    <source>
        <dbReference type="Proteomes" id="UP001198893"/>
    </source>
</evidence>
<dbReference type="Pfam" id="PF13524">
    <property type="entry name" value="Glyco_trans_1_2"/>
    <property type="match status" value="1"/>
</dbReference>
<organism evidence="2 3">
    <name type="scientific">Roseburia amylophila</name>
    <dbReference type="NCBI Taxonomy" id="2981794"/>
    <lineage>
        <taxon>Bacteria</taxon>
        <taxon>Bacillati</taxon>
        <taxon>Bacillota</taxon>
        <taxon>Clostridia</taxon>
        <taxon>Lachnospirales</taxon>
        <taxon>Lachnospiraceae</taxon>
        <taxon>Roseburia</taxon>
    </lineage>
</organism>
<proteinExistence type="predicted"/>
<comment type="caution">
    <text evidence="2">The sequence shown here is derived from an EMBL/GenBank/DDBJ whole genome shotgun (WGS) entry which is preliminary data.</text>
</comment>
<name>A0AAW4W8Y0_9FIRM</name>
<gene>
    <name evidence="2" type="ORF">LKD47_02715</name>
</gene>
<dbReference type="RefSeq" id="WP_227709601.1">
    <property type="nucleotide sequence ID" value="NZ_JAJEQW010000002.1"/>
</dbReference>
<dbReference type="EMBL" id="JAJEQW010000002">
    <property type="protein sequence ID" value="MCC2241218.1"/>
    <property type="molecule type" value="Genomic_DNA"/>
</dbReference>
<accession>A0AAW4W8Y0</accession>
<evidence type="ECO:0000313" key="2">
    <source>
        <dbReference type="EMBL" id="MCC2241218.1"/>
    </source>
</evidence>
<evidence type="ECO:0000259" key="1">
    <source>
        <dbReference type="Pfam" id="PF13524"/>
    </source>
</evidence>
<protein>
    <submittedName>
        <fullName evidence="2">DUF3880 domain-containing protein</fullName>
    </submittedName>
</protein>
<feature type="domain" description="Spore protein YkvP/CgeB glycosyl transferase-like" evidence="1">
    <location>
        <begin position="247"/>
        <end position="377"/>
    </location>
</feature>
<dbReference type="AlphaFoldDB" id="A0AAW4W8Y0"/>
<dbReference type="Proteomes" id="UP001198893">
    <property type="component" value="Unassembled WGS sequence"/>
</dbReference>
<sequence length="381" mass="44767">MKLLFWQWHSFMGKGVERALRKLEVEYDTFFYQMKDWEEDEIFAEQLESRLATGQYNIVFSINFNPIISEVCEMHHIAYRAWVYDSPIHIRNLTPLKNTYTKAYFFDRGQVLEYQKNGIAAEYLPLAADVETFSSIAVSEQDRKEYQSEISLVGQLYQTVYPQYEAPLDAYEKGYLEGIMAAQKMVYGGYFLPDFLTDELIRKMNAAYQKAWNGNIAVNKREVEFLLASEITRRERFEILSLLSNHFDVALYSGDSDAHLNKLRHKSYVDYYSVMPKVFKTSAINLNISLKTIRTGIPLRILDILASGGFVLSNFQEELAEYFKLGEEIITYGDLEELYYLTDYYLKHEEERKCIAANGLERVKKDFRFEDRMRKMIEDVL</sequence>
<dbReference type="InterPro" id="IPR055259">
    <property type="entry name" value="YkvP/CgeB_Glyco_trans-like"/>
</dbReference>